<organism evidence="2 3">
    <name type="scientific">Stylosanthes scabra</name>
    <dbReference type="NCBI Taxonomy" id="79078"/>
    <lineage>
        <taxon>Eukaryota</taxon>
        <taxon>Viridiplantae</taxon>
        <taxon>Streptophyta</taxon>
        <taxon>Embryophyta</taxon>
        <taxon>Tracheophyta</taxon>
        <taxon>Spermatophyta</taxon>
        <taxon>Magnoliopsida</taxon>
        <taxon>eudicotyledons</taxon>
        <taxon>Gunneridae</taxon>
        <taxon>Pentapetalae</taxon>
        <taxon>rosids</taxon>
        <taxon>fabids</taxon>
        <taxon>Fabales</taxon>
        <taxon>Fabaceae</taxon>
        <taxon>Papilionoideae</taxon>
        <taxon>50 kb inversion clade</taxon>
        <taxon>dalbergioids sensu lato</taxon>
        <taxon>Dalbergieae</taxon>
        <taxon>Pterocarpus clade</taxon>
        <taxon>Stylosanthes</taxon>
    </lineage>
</organism>
<name>A0ABU6VUT0_9FABA</name>
<reference evidence="2 3" key="1">
    <citation type="journal article" date="2023" name="Plants (Basel)">
        <title>Bridging the Gap: Combining Genomics and Transcriptomics Approaches to Understand Stylosanthes scabra, an Orphan Legume from the Brazilian Caatinga.</title>
        <authorList>
            <person name="Ferreira-Neto J.R.C."/>
            <person name="da Silva M.D."/>
            <person name="Binneck E."/>
            <person name="de Melo N.F."/>
            <person name="da Silva R.H."/>
            <person name="de Melo A.L.T.M."/>
            <person name="Pandolfi V."/>
            <person name="Bustamante F.O."/>
            <person name="Brasileiro-Vidal A.C."/>
            <person name="Benko-Iseppon A.M."/>
        </authorList>
    </citation>
    <scope>NUCLEOTIDE SEQUENCE [LARGE SCALE GENOMIC DNA]</scope>
    <source>
        <tissue evidence="2">Leaves</tissue>
    </source>
</reference>
<evidence type="ECO:0000313" key="2">
    <source>
        <dbReference type="EMBL" id="MED6177390.1"/>
    </source>
</evidence>
<protein>
    <submittedName>
        <fullName evidence="2">Uncharacterized protein</fullName>
    </submittedName>
</protein>
<keyword evidence="3" id="KW-1185">Reference proteome</keyword>
<comment type="caution">
    <text evidence="2">The sequence shown here is derived from an EMBL/GenBank/DDBJ whole genome shotgun (WGS) entry which is preliminary data.</text>
</comment>
<feature type="region of interest" description="Disordered" evidence="1">
    <location>
        <begin position="1"/>
        <end position="44"/>
    </location>
</feature>
<proteinExistence type="predicted"/>
<accession>A0ABU6VUT0</accession>
<evidence type="ECO:0000256" key="1">
    <source>
        <dbReference type="SAM" id="MobiDB-lite"/>
    </source>
</evidence>
<feature type="compositionally biased region" description="Polar residues" evidence="1">
    <location>
        <begin position="10"/>
        <end position="24"/>
    </location>
</feature>
<gene>
    <name evidence="2" type="ORF">PIB30_097677</name>
</gene>
<dbReference type="Proteomes" id="UP001341840">
    <property type="component" value="Unassembled WGS sequence"/>
</dbReference>
<dbReference type="EMBL" id="JASCZI010153457">
    <property type="protein sequence ID" value="MED6177390.1"/>
    <property type="molecule type" value="Genomic_DNA"/>
</dbReference>
<sequence>MVSILKEIRQGQQATSNVQRQHPPSQLELPKHCGPHLTPTTKDGETINLLGGTNNHNAKPIITNNLLTPTTNHKTSKFKIHHTNNHTNHQTNNVTNHLISDKTYQTPLPQSTIKEAP</sequence>
<evidence type="ECO:0000313" key="3">
    <source>
        <dbReference type="Proteomes" id="UP001341840"/>
    </source>
</evidence>